<organism evidence="1">
    <name type="scientific">Ixodes scapularis</name>
    <name type="common">Black-legged tick</name>
    <name type="synonym">Deer tick</name>
    <dbReference type="NCBI Taxonomy" id="6945"/>
    <lineage>
        <taxon>Eukaryota</taxon>
        <taxon>Metazoa</taxon>
        <taxon>Ecdysozoa</taxon>
        <taxon>Arthropoda</taxon>
        <taxon>Chelicerata</taxon>
        <taxon>Arachnida</taxon>
        <taxon>Acari</taxon>
        <taxon>Parasitiformes</taxon>
        <taxon>Ixodida</taxon>
        <taxon>Ixodoidea</taxon>
        <taxon>Ixodidae</taxon>
        <taxon>Ixodinae</taxon>
        <taxon>Ixodes</taxon>
    </lineage>
</organism>
<protein>
    <submittedName>
        <fullName evidence="1">Putative secreted protein</fullName>
    </submittedName>
</protein>
<accession>A0A4D5S143</accession>
<dbReference type="AlphaFoldDB" id="A0A4D5S143"/>
<name>A0A4D5S143_IXOSC</name>
<proteinExistence type="predicted"/>
<sequence>MCSVLVVTPFRRLVWGSFFSGDSLRGGYLAGLLTVREMVSVPDLHFGFPFFLWNFDGGANGFLNESMFFLELLQTNFLGVQASLLRSRKQKLGQRCGRANKYAYFGFYEQQ</sequence>
<reference evidence="1" key="1">
    <citation type="submission" date="2019-04" db="EMBL/GenBank/DDBJ databases">
        <title>An insight into the mialome of Ixodes scapularis.</title>
        <authorList>
            <person name="Ribeiro J.M."/>
            <person name="Mather T.N."/>
            <person name="Karim S."/>
        </authorList>
    </citation>
    <scope>NUCLEOTIDE SEQUENCE</scope>
</reference>
<dbReference type="EMBL" id="GHJT01009108">
    <property type="protein sequence ID" value="MOY43079.1"/>
    <property type="molecule type" value="Transcribed_RNA"/>
</dbReference>
<evidence type="ECO:0000313" key="1">
    <source>
        <dbReference type="EMBL" id="MOY43079.1"/>
    </source>
</evidence>